<sequence>IEPVGGQAIGLQVEFFDTEMLHDFAEIYQTFFINGTHRSAKQAVSQSDASTLASASDNRWSKKMDFRNSSTCKLHQEPSTIESTASSLRRSFAKLKTFKPGGSKSDRNSHKAQRNVQELFQDDMSYKLTTDAIQARQMAFRREQTDLSDASVQRLIRHQHDESPHAHLRNPLKEFQQHENPTHCPAQKLNQPVGPIVPPHGKRIMDTNTMQKCIDELRQKRMQSSIIPPPRPKFDRQEEDSMNGSAGNHPFGQYEIVLRSRQKNLRPDHNRLSVPNLNDLSPDRMKSSANQDVTNSARALTTKLGRNPGTGELQTINEGLITPVIRRKQFSNSARTKVDRDSEANLDSQQISMDYPEISHQR</sequence>
<accession>A0A914CFA3</accession>
<proteinExistence type="predicted"/>
<evidence type="ECO:0000256" key="1">
    <source>
        <dbReference type="SAM" id="MobiDB-lite"/>
    </source>
</evidence>
<keyword evidence="2" id="KW-1185">Reference proteome</keyword>
<organism evidence="2 3">
    <name type="scientific">Acrobeloides nanus</name>
    <dbReference type="NCBI Taxonomy" id="290746"/>
    <lineage>
        <taxon>Eukaryota</taxon>
        <taxon>Metazoa</taxon>
        <taxon>Ecdysozoa</taxon>
        <taxon>Nematoda</taxon>
        <taxon>Chromadorea</taxon>
        <taxon>Rhabditida</taxon>
        <taxon>Tylenchina</taxon>
        <taxon>Cephalobomorpha</taxon>
        <taxon>Cephaloboidea</taxon>
        <taxon>Cephalobidae</taxon>
        <taxon>Acrobeloides</taxon>
    </lineage>
</organism>
<dbReference type="WBParaSite" id="ACRNAN_Path_950.g3652.t1">
    <property type="protein sequence ID" value="ACRNAN_Path_950.g3652.t1"/>
    <property type="gene ID" value="ACRNAN_Path_950.g3652"/>
</dbReference>
<protein>
    <submittedName>
        <fullName evidence="3">Uncharacterized protein</fullName>
    </submittedName>
</protein>
<name>A0A914CFA3_9BILA</name>
<reference evidence="3" key="1">
    <citation type="submission" date="2022-11" db="UniProtKB">
        <authorList>
            <consortium name="WormBaseParasite"/>
        </authorList>
    </citation>
    <scope>IDENTIFICATION</scope>
</reference>
<feature type="region of interest" description="Disordered" evidence="1">
    <location>
        <begin position="267"/>
        <end position="292"/>
    </location>
</feature>
<feature type="region of interest" description="Disordered" evidence="1">
    <location>
        <begin position="225"/>
        <end position="250"/>
    </location>
</feature>
<dbReference type="Proteomes" id="UP000887540">
    <property type="component" value="Unplaced"/>
</dbReference>
<feature type="region of interest" description="Disordered" evidence="1">
    <location>
        <begin position="331"/>
        <end position="362"/>
    </location>
</feature>
<evidence type="ECO:0000313" key="3">
    <source>
        <dbReference type="WBParaSite" id="ACRNAN_Path_950.g3652.t1"/>
    </source>
</evidence>
<evidence type="ECO:0000313" key="2">
    <source>
        <dbReference type="Proteomes" id="UP000887540"/>
    </source>
</evidence>
<dbReference type="AlphaFoldDB" id="A0A914CFA3"/>